<evidence type="ECO:0000256" key="1">
    <source>
        <dbReference type="SAM" id="Phobius"/>
    </source>
</evidence>
<proteinExistence type="predicted"/>
<accession>A0ABQ7FE92</accession>
<dbReference type="RefSeq" id="WP_156207124.1">
    <property type="nucleotide sequence ID" value="NZ_WHPN01000355.1"/>
</dbReference>
<evidence type="ECO:0000313" key="2">
    <source>
        <dbReference type="EMBL" id="KAF4406625.1"/>
    </source>
</evidence>
<comment type="caution">
    <text evidence="2">The sequence shown here is derived from an EMBL/GenBank/DDBJ whole genome shotgun (WGS) entry which is preliminary data.</text>
</comment>
<feature type="transmembrane region" description="Helical" evidence="1">
    <location>
        <begin position="91"/>
        <end position="113"/>
    </location>
</feature>
<evidence type="ECO:0008006" key="4">
    <source>
        <dbReference type="Google" id="ProtNLM"/>
    </source>
</evidence>
<keyword evidence="1" id="KW-0472">Membrane</keyword>
<dbReference type="Proteomes" id="UP000621266">
    <property type="component" value="Unassembled WGS sequence"/>
</dbReference>
<keyword evidence="1" id="KW-1133">Transmembrane helix</keyword>
<gene>
    <name evidence="2" type="ORF">GCU69_23980</name>
</gene>
<name>A0ABQ7FE92_9ACTN</name>
<keyword evidence="1" id="KW-0812">Transmembrane</keyword>
<sequence>MTPDEHEVTAGLRQLEGYLRCRTDIAEAEREAAAFADRMPWLTDGGREELVRLYTEDRLELTRRGLEQIVARSAELRQEYAARYAELRGRLVRITTAALLCAAALSGCSVILAHTGR</sequence>
<reference evidence="2 3" key="1">
    <citation type="submission" date="2019-10" db="EMBL/GenBank/DDBJ databases">
        <title>Streptomyces tenebrisbrunneis sp.nov., an endogenous actinomycete isolated from of Lycium ruthenicum.</title>
        <authorList>
            <person name="Ma L."/>
        </authorList>
    </citation>
    <scope>NUCLEOTIDE SEQUENCE [LARGE SCALE GENOMIC DNA]</scope>
    <source>
        <strain evidence="2 3">TRM 66187</strain>
    </source>
</reference>
<dbReference type="EMBL" id="WHPN01000355">
    <property type="protein sequence ID" value="KAF4406625.1"/>
    <property type="molecule type" value="Genomic_DNA"/>
</dbReference>
<protein>
    <recommendedName>
        <fullName evidence="4">Cytochrome C oxidase subunit I</fullName>
    </recommendedName>
</protein>
<organism evidence="2 3">
    <name type="scientific">Streptomyces lycii</name>
    <dbReference type="NCBI Taxonomy" id="2654337"/>
    <lineage>
        <taxon>Bacteria</taxon>
        <taxon>Bacillati</taxon>
        <taxon>Actinomycetota</taxon>
        <taxon>Actinomycetes</taxon>
        <taxon>Kitasatosporales</taxon>
        <taxon>Streptomycetaceae</taxon>
        <taxon>Streptomyces</taxon>
    </lineage>
</organism>
<evidence type="ECO:0000313" key="3">
    <source>
        <dbReference type="Proteomes" id="UP000621266"/>
    </source>
</evidence>
<keyword evidence="3" id="KW-1185">Reference proteome</keyword>